<dbReference type="PANTHER" id="PTHR33799">
    <property type="entry name" value="PTS PERMEASE-RELATED-RELATED"/>
    <property type="match status" value="1"/>
</dbReference>
<dbReference type="Proteomes" id="UP000005695">
    <property type="component" value="Unassembled WGS sequence"/>
</dbReference>
<dbReference type="GO" id="GO:0016301">
    <property type="term" value="F:kinase activity"/>
    <property type="evidence" value="ECO:0007669"/>
    <property type="project" value="UniProtKB-KW"/>
</dbReference>
<keyword evidence="10" id="KW-1185">Reference proteome</keyword>
<evidence type="ECO:0000256" key="7">
    <source>
        <dbReference type="ARBA" id="ARBA00022777"/>
    </source>
</evidence>
<keyword evidence="5" id="KW-0808">Transferase</keyword>
<dbReference type="AlphaFoldDB" id="Q1K314"/>
<dbReference type="SUPFAM" id="SSF53062">
    <property type="entry name" value="PTS system fructose IIA component-like"/>
    <property type="match status" value="1"/>
</dbReference>
<dbReference type="TCDB" id="4.A.6.1.21">
    <property type="family name" value="the pts mannose-fructose-sorbose (man) family"/>
</dbReference>
<dbReference type="OrthoDB" id="9794368at2"/>
<dbReference type="RefSeq" id="WP_005998127.1">
    <property type="nucleotide sequence ID" value="NZ_AAEW02000003.1"/>
</dbReference>
<feature type="domain" description="PTS EIIA type-4" evidence="8">
    <location>
        <begin position="1"/>
        <end position="124"/>
    </location>
</feature>
<dbReference type="GO" id="GO:0009401">
    <property type="term" value="P:phosphoenolpyruvate-dependent sugar phosphotransferase system"/>
    <property type="evidence" value="ECO:0007669"/>
    <property type="project" value="UniProtKB-KW"/>
</dbReference>
<accession>Q1K314</accession>
<protein>
    <submittedName>
        <fullName evidence="9">PTS system fructose subfamily IIA component</fullName>
    </submittedName>
</protein>
<evidence type="ECO:0000259" key="8">
    <source>
        <dbReference type="PROSITE" id="PS51096"/>
    </source>
</evidence>
<dbReference type="EMBL" id="AAEW02000003">
    <property type="protein sequence ID" value="EAT16717.1"/>
    <property type="molecule type" value="Genomic_DNA"/>
</dbReference>
<dbReference type="InterPro" id="IPR051471">
    <property type="entry name" value="Bacterial_PTS_sugar_comp"/>
</dbReference>
<keyword evidence="3" id="KW-0963">Cytoplasm</keyword>
<organism evidence="9 10">
    <name type="scientific">Desulfuromonas acetoxidans (strain DSM 684 / 11070)</name>
    <dbReference type="NCBI Taxonomy" id="281689"/>
    <lineage>
        <taxon>Bacteria</taxon>
        <taxon>Pseudomonadati</taxon>
        <taxon>Thermodesulfobacteriota</taxon>
        <taxon>Desulfuromonadia</taxon>
        <taxon>Desulfuromonadales</taxon>
        <taxon>Desulfuromonadaceae</taxon>
        <taxon>Desulfuromonas</taxon>
    </lineage>
</organism>
<evidence type="ECO:0000256" key="6">
    <source>
        <dbReference type="ARBA" id="ARBA00022683"/>
    </source>
</evidence>
<dbReference type="Gene3D" id="3.40.50.510">
    <property type="entry name" value="Phosphotransferase system, mannose-type IIA component"/>
    <property type="match status" value="1"/>
</dbReference>
<evidence type="ECO:0000256" key="3">
    <source>
        <dbReference type="ARBA" id="ARBA00022490"/>
    </source>
</evidence>
<evidence type="ECO:0000256" key="1">
    <source>
        <dbReference type="ARBA" id="ARBA00004496"/>
    </source>
</evidence>
<keyword evidence="7" id="KW-0418">Kinase</keyword>
<dbReference type="InterPro" id="IPR033887">
    <property type="entry name" value="PTS_IIA_man"/>
</dbReference>
<dbReference type="CDD" id="cd00006">
    <property type="entry name" value="PTS_IIA_man"/>
    <property type="match status" value="1"/>
</dbReference>
<name>Q1K314_DESA6</name>
<evidence type="ECO:0000256" key="5">
    <source>
        <dbReference type="ARBA" id="ARBA00022679"/>
    </source>
</evidence>
<reference evidence="9" key="1">
    <citation type="submission" date="2006-05" db="EMBL/GenBank/DDBJ databases">
        <title>Annotation of the draft genome assembly of Desulfuromonas acetoxidans DSM 684.</title>
        <authorList>
            <consortium name="US DOE Joint Genome Institute (JGI-ORNL)"/>
            <person name="Larimer F."/>
            <person name="Land M."/>
            <person name="Hauser L."/>
        </authorList>
    </citation>
    <scope>NUCLEOTIDE SEQUENCE [LARGE SCALE GENOMIC DNA]</scope>
    <source>
        <strain evidence="9">DSM 684</strain>
    </source>
</reference>
<proteinExistence type="predicted"/>
<evidence type="ECO:0000313" key="10">
    <source>
        <dbReference type="Proteomes" id="UP000005695"/>
    </source>
</evidence>
<evidence type="ECO:0000256" key="2">
    <source>
        <dbReference type="ARBA" id="ARBA00022448"/>
    </source>
</evidence>
<gene>
    <name evidence="9" type="ORF">Dace_1968</name>
</gene>
<keyword evidence="2" id="KW-0813">Transport</keyword>
<comment type="subcellular location">
    <subcellularLocation>
        <location evidence="1">Cytoplasm</location>
    </subcellularLocation>
</comment>
<dbReference type="PROSITE" id="PS51096">
    <property type="entry name" value="PTS_EIIA_TYPE_4"/>
    <property type="match status" value="1"/>
</dbReference>
<dbReference type="InterPro" id="IPR036662">
    <property type="entry name" value="PTS_EIIA_man-typ_sf"/>
</dbReference>
<keyword evidence="4" id="KW-0762">Sugar transport</keyword>
<dbReference type="InterPro" id="IPR004701">
    <property type="entry name" value="PTS_EIIA_man-typ"/>
</dbReference>
<comment type="caution">
    <text evidence="9">The sequence shown here is derived from an EMBL/GenBank/DDBJ whole genome shotgun (WGS) entry which is preliminary data.</text>
</comment>
<dbReference type="GO" id="GO:0005737">
    <property type="term" value="C:cytoplasm"/>
    <property type="evidence" value="ECO:0007669"/>
    <property type="project" value="UniProtKB-SubCell"/>
</dbReference>
<sequence length="136" mass="14316">MIGLVIATHADLAAQLLEAAQGIIGPVSRARTMCLDKQCDPEALAQQMAQLIAEVGSDGDGVLVMTDMFGGTPANVAARFLSDPDIEVINGVNLPMLLKFPSGRQSKTLAELTLFLQDYGQKSVVVSRDLIGCGIS</sequence>
<dbReference type="Pfam" id="PF03610">
    <property type="entry name" value="EIIA-man"/>
    <property type="match status" value="1"/>
</dbReference>
<reference evidence="9" key="2">
    <citation type="submission" date="2006-05" db="EMBL/GenBank/DDBJ databases">
        <title>Sequencing of the draft genome and assembly of Desulfuromonas acetoxidans DSM 684.</title>
        <authorList>
            <consortium name="US DOE Joint Genome Institute (JGI-PGF)"/>
            <person name="Copeland A."/>
            <person name="Lucas S."/>
            <person name="Lapidus A."/>
            <person name="Barry K."/>
            <person name="Detter J.C."/>
            <person name="Glavina del Rio T."/>
            <person name="Hammon N."/>
            <person name="Israni S."/>
            <person name="Dalin E."/>
            <person name="Tice H."/>
            <person name="Bruce D."/>
            <person name="Pitluck S."/>
            <person name="Richardson P."/>
        </authorList>
    </citation>
    <scope>NUCLEOTIDE SEQUENCE [LARGE SCALE GENOMIC DNA]</scope>
    <source>
        <strain evidence="9">DSM 684</strain>
    </source>
</reference>
<dbReference type="GO" id="GO:0016020">
    <property type="term" value="C:membrane"/>
    <property type="evidence" value="ECO:0007669"/>
    <property type="project" value="InterPro"/>
</dbReference>
<dbReference type="PANTHER" id="PTHR33799:SF1">
    <property type="entry name" value="PTS SYSTEM MANNOSE-SPECIFIC EIIAB COMPONENT-RELATED"/>
    <property type="match status" value="1"/>
</dbReference>
<evidence type="ECO:0000313" key="9">
    <source>
        <dbReference type="EMBL" id="EAT16717.1"/>
    </source>
</evidence>
<evidence type="ECO:0000256" key="4">
    <source>
        <dbReference type="ARBA" id="ARBA00022597"/>
    </source>
</evidence>
<keyword evidence="6" id="KW-0598">Phosphotransferase system</keyword>